<gene>
    <name evidence="1" type="ORF">SPARVUS_LOCUS9479752</name>
</gene>
<feature type="non-terminal residue" evidence="1">
    <location>
        <position position="1"/>
    </location>
</feature>
<evidence type="ECO:0000313" key="2">
    <source>
        <dbReference type="Proteomes" id="UP001162483"/>
    </source>
</evidence>
<proteinExistence type="predicted"/>
<dbReference type="Proteomes" id="UP001162483">
    <property type="component" value="Unassembled WGS sequence"/>
</dbReference>
<comment type="caution">
    <text evidence="1">The sequence shown here is derived from an EMBL/GenBank/DDBJ whole genome shotgun (WGS) entry which is preliminary data.</text>
</comment>
<protein>
    <submittedName>
        <fullName evidence="1">Uncharacterized protein</fullName>
    </submittedName>
</protein>
<keyword evidence="2" id="KW-1185">Reference proteome</keyword>
<evidence type="ECO:0000313" key="1">
    <source>
        <dbReference type="EMBL" id="CAI9581414.1"/>
    </source>
</evidence>
<accession>A0ABN9E940</accession>
<organism evidence="1 2">
    <name type="scientific">Staurois parvus</name>
    <dbReference type="NCBI Taxonomy" id="386267"/>
    <lineage>
        <taxon>Eukaryota</taxon>
        <taxon>Metazoa</taxon>
        <taxon>Chordata</taxon>
        <taxon>Craniata</taxon>
        <taxon>Vertebrata</taxon>
        <taxon>Euteleostomi</taxon>
        <taxon>Amphibia</taxon>
        <taxon>Batrachia</taxon>
        <taxon>Anura</taxon>
        <taxon>Neobatrachia</taxon>
        <taxon>Ranoidea</taxon>
        <taxon>Ranidae</taxon>
        <taxon>Staurois</taxon>
    </lineage>
</organism>
<name>A0ABN9E940_9NEOB</name>
<reference evidence="1" key="1">
    <citation type="submission" date="2023-05" db="EMBL/GenBank/DDBJ databases">
        <authorList>
            <person name="Stuckert A."/>
        </authorList>
    </citation>
    <scope>NUCLEOTIDE SEQUENCE</scope>
</reference>
<dbReference type="EMBL" id="CATNWA010015268">
    <property type="protein sequence ID" value="CAI9581414.1"/>
    <property type="molecule type" value="Genomic_DNA"/>
</dbReference>
<sequence length="85" mass="9642">ALSQEKKTLPSNTHQTEHVLSDSIQYQEIRGWGHWKKGRSEKSGPNSLFFFFYTMQRINPLGSTVSITSMLYCRDGLTTHGPPGQ</sequence>